<comment type="caution">
    <text evidence="1">The sequence shown here is derived from an EMBL/GenBank/DDBJ whole genome shotgun (WGS) entry which is preliminary data.</text>
</comment>
<dbReference type="Gene3D" id="2.60.120.200">
    <property type="match status" value="1"/>
</dbReference>
<dbReference type="InterPro" id="IPR013320">
    <property type="entry name" value="ConA-like_dom_sf"/>
</dbReference>
<dbReference type="Proteomes" id="UP001162164">
    <property type="component" value="Unassembled WGS sequence"/>
</dbReference>
<reference evidence="1" key="1">
    <citation type="journal article" date="2023" name="Insect Mol. Biol.">
        <title>Genome sequencing provides insights into the evolution of gene families encoding plant cell wall-degrading enzymes in longhorned beetles.</title>
        <authorList>
            <person name="Shin N.R."/>
            <person name="Okamura Y."/>
            <person name="Kirsch R."/>
            <person name="Pauchet Y."/>
        </authorList>
    </citation>
    <scope>NUCLEOTIDE SEQUENCE</scope>
    <source>
        <strain evidence="1">MMC_N1</strain>
    </source>
</reference>
<gene>
    <name evidence="1" type="ORF">NQ317_003311</name>
</gene>
<proteinExistence type="predicted"/>
<evidence type="ECO:0000313" key="2">
    <source>
        <dbReference type="Proteomes" id="UP001162164"/>
    </source>
</evidence>
<accession>A0ABQ9IRY6</accession>
<evidence type="ECO:0000313" key="1">
    <source>
        <dbReference type="EMBL" id="KAJ8954273.1"/>
    </source>
</evidence>
<name>A0ABQ9IRY6_9CUCU</name>
<dbReference type="EMBL" id="JAPWTJ010003607">
    <property type="protein sequence ID" value="KAJ8954273.1"/>
    <property type="molecule type" value="Genomic_DNA"/>
</dbReference>
<dbReference type="SUPFAM" id="SSF49899">
    <property type="entry name" value="Concanavalin A-like lectins/glucanases"/>
    <property type="match status" value="1"/>
</dbReference>
<dbReference type="PANTHER" id="PTHR10963">
    <property type="entry name" value="GLYCOSYL HYDROLASE-RELATED"/>
    <property type="match status" value="1"/>
</dbReference>
<dbReference type="PANTHER" id="PTHR10963:SF60">
    <property type="entry name" value="GRAM-NEGATIVE BACTERIA-BINDING PROTEIN 1-RELATED"/>
    <property type="match status" value="1"/>
</dbReference>
<keyword evidence="2" id="KW-1185">Reference proteome</keyword>
<sequence>MVVGHLLTLIEHQLQILATPPQSPQHKPSISTCNSPNTSEWRVSISQTTFNNEKGGKEKKFWNIEHRFAGSPDYEFVIYVNRPETISMSITKGTVIMRPVLLEDIYGQGFVTKPLNLGDNCTGVLGSSSANIIRMQAYFTSPVLSSRINTRNKFSFRYGKIEINAKLPKGELDIPRSRANEYRRYGLTWKPDSITLSVDDRVYGTIYPLQEALQV</sequence>
<dbReference type="InterPro" id="IPR050546">
    <property type="entry name" value="Glycosyl_Hydrlase_16"/>
</dbReference>
<organism evidence="1 2">
    <name type="scientific">Molorchus minor</name>
    <dbReference type="NCBI Taxonomy" id="1323400"/>
    <lineage>
        <taxon>Eukaryota</taxon>
        <taxon>Metazoa</taxon>
        <taxon>Ecdysozoa</taxon>
        <taxon>Arthropoda</taxon>
        <taxon>Hexapoda</taxon>
        <taxon>Insecta</taxon>
        <taxon>Pterygota</taxon>
        <taxon>Neoptera</taxon>
        <taxon>Endopterygota</taxon>
        <taxon>Coleoptera</taxon>
        <taxon>Polyphaga</taxon>
        <taxon>Cucujiformia</taxon>
        <taxon>Chrysomeloidea</taxon>
        <taxon>Cerambycidae</taxon>
        <taxon>Lamiinae</taxon>
        <taxon>Monochamini</taxon>
        <taxon>Molorchus</taxon>
    </lineage>
</organism>
<protein>
    <submittedName>
        <fullName evidence="1">Uncharacterized protein</fullName>
    </submittedName>
</protein>